<dbReference type="Gene3D" id="3.90.420.10">
    <property type="entry name" value="Oxidoreductase, molybdopterin-binding domain"/>
    <property type="match status" value="1"/>
</dbReference>
<dbReference type="STRING" id="425514.SAMN05443550_101152"/>
<gene>
    <name evidence="9" type="ORF">SAMN05443550_101152</name>
</gene>
<name>A0A1H3W9W6_9SPHI</name>
<evidence type="ECO:0000259" key="7">
    <source>
        <dbReference type="Pfam" id="PF00174"/>
    </source>
</evidence>
<reference evidence="9 10" key="1">
    <citation type="submission" date="2016-10" db="EMBL/GenBank/DDBJ databases">
        <authorList>
            <person name="de Groot N.N."/>
        </authorList>
    </citation>
    <scope>NUCLEOTIDE SEQUENCE [LARGE SCALE GENOMIC DNA]</scope>
    <source>
        <strain evidence="9 10">DSM 19033</strain>
    </source>
</reference>
<dbReference type="AlphaFoldDB" id="A0A1H3W9W6"/>
<feature type="transmembrane region" description="Helical" evidence="6">
    <location>
        <begin position="135"/>
        <end position="155"/>
    </location>
</feature>
<evidence type="ECO:0000259" key="8">
    <source>
        <dbReference type="Pfam" id="PF01292"/>
    </source>
</evidence>
<dbReference type="RefSeq" id="WP_245735091.1">
    <property type="nucleotide sequence ID" value="NZ_FNRA01000001.1"/>
</dbReference>
<sequence length="467" mass="54056">MIKEKHSLAMRWTHWVNFPILFIMIWSGLLIYWANDHYTITLFGHTFVRFFPKWIYDLLHIPYRLAEGMAFHFLFMWFFTLNGIFYVLYTLISGEWKALLPQRNSFREAWQVLLHDLHIRSTAPPQDKYNAAQRISYTAIVLMGFGSVLTGLAIYKPVQFYWLTWLCGGYHLARILHFSLTIDYLLFFVIHVVQVTLAGWNNFRSAVAGFEVTPQADNAADPKINRRSFIAFGTFFAGGLAAYGGWKWLYNSPAETPSITAAARKPLRRALNQTELVFRRLFSDNHTVKTYPKAMAAKKVRVNSNIGSDDADYNTANWKLSVVKSRTETFDIGIEEIRSLPKTEIIFDFKCVEGWDQIQHWAGVKFTDLIAHYHLNEQALMDYVGLQTPNGGYYVGLDRDSAMHPQTILAYEMNDQPLTMEHGAPLRLIVPVKYGIKNLKRIGTITFSNQRPRDYWAEQGYDYYSGL</sequence>
<dbReference type="Proteomes" id="UP000198850">
    <property type="component" value="Unassembled WGS sequence"/>
</dbReference>
<dbReference type="EMBL" id="FNRA01000001">
    <property type="protein sequence ID" value="SDZ83641.1"/>
    <property type="molecule type" value="Genomic_DNA"/>
</dbReference>
<keyword evidence="5 6" id="KW-0472">Membrane</keyword>
<dbReference type="Pfam" id="PF01292">
    <property type="entry name" value="Ni_hydr_CYTB"/>
    <property type="match status" value="1"/>
</dbReference>
<feature type="transmembrane region" description="Helical" evidence="6">
    <location>
        <begin position="69"/>
        <end position="92"/>
    </location>
</feature>
<protein>
    <submittedName>
        <fullName evidence="9">Cytochrome b561</fullName>
    </submittedName>
</protein>
<feature type="transmembrane region" description="Helical" evidence="6">
    <location>
        <begin position="12"/>
        <end position="34"/>
    </location>
</feature>
<evidence type="ECO:0000256" key="6">
    <source>
        <dbReference type="SAM" id="Phobius"/>
    </source>
</evidence>
<feature type="domain" description="Cytochrome b561 bacterial/Ni-hydrogenase" evidence="8">
    <location>
        <begin position="6"/>
        <end position="200"/>
    </location>
</feature>
<dbReference type="PANTHER" id="PTHR43032">
    <property type="entry name" value="PROTEIN-METHIONINE-SULFOXIDE REDUCTASE"/>
    <property type="match status" value="1"/>
</dbReference>
<comment type="subcellular location">
    <subcellularLocation>
        <location evidence="1">Cell membrane</location>
        <topology evidence="1">Multi-pass membrane protein</topology>
    </subcellularLocation>
</comment>
<dbReference type="SUPFAM" id="SSF81342">
    <property type="entry name" value="Transmembrane di-heme cytochromes"/>
    <property type="match status" value="1"/>
</dbReference>
<feature type="transmembrane region" description="Helical" evidence="6">
    <location>
        <begin position="229"/>
        <end position="249"/>
    </location>
</feature>
<keyword evidence="10" id="KW-1185">Reference proteome</keyword>
<dbReference type="GO" id="GO:0022904">
    <property type="term" value="P:respiratory electron transport chain"/>
    <property type="evidence" value="ECO:0007669"/>
    <property type="project" value="InterPro"/>
</dbReference>
<dbReference type="InterPro" id="IPR011577">
    <property type="entry name" value="Cyt_b561_bac/Ni-Hgenase"/>
</dbReference>
<dbReference type="GO" id="GO:0009055">
    <property type="term" value="F:electron transfer activity"/>
    <property type="evidence" value="ECO:0007669"/>
    <property type="project" value="InterPro"/>
</dbReference>
<dbReference type="Pfam" id="PF00174">
    <property type="entry name" value="Oxidored_molyb"/>
    <property type="match status" value="1"/>
</dbReference>
<keyword evidence="4 6" id="KW-1133">Transmembrane helix</keyword>
<dbReference type="InterPro" id="IPR000572">
    <property type="entry name" value="OxRdtase_Mopterin-bd_dom"/>
</dbReference>
<dbReference type="InterPro" id="IPR016174">
    <property type="entry name" value="Di-haem_cyt_TM"/>
</dbReference>
<evidence type="ECO:0000313" key="10">
    <source>
        <dbReference type="Proteomes" id="UP000198850"/>
    </source>
</evidence>
<keyword evidence="3 6" id="KW-0812">Transmembrane</keyword>
<evidence type="ECO:0000256" key="2">
    <source>
        <dbReference type="ARBA" id="ARBA00022475"/>
    </source>
</evidence>
<keyword evidence="2" id="KW-1003">Cell membrane</keyword>
<proteinExistence type="predicted"/>
<organism evidence="9 10">
    <name type="scientific">Pedobacter hartonius</name>
    <dbReference type="NCBI Taxonomy" id="425514"/>
    <lineage>
        <taxon>Bacteria</taxon>
        <taxon>Pseudomonadati</taxon>
        <taxon>Bacteroidota</taxon>
        <taxon>Sphingobacteriia</taxon>
        <taxon>Sphingobacteriales</taxon>
        <taxon>Sphingobacteriaceae</taxon>
        <taxon>Pedobacter</taxon>
    </lineage>
</organism>
<evidence type="ECO:0000313" key="9">
    <source>
        <dbReference type="EMBL" id="SDZ83641.1"/>
    </source>
</evidence>
<evidence type="ECO:0000256" key="3">
    <source>
        <dbReference type="ARBA" id="ARBA00022692"/>
    </source>
</evidence>
<accession>A0A1H3W9W6</accession>
<feature type="transmembrane region" description="Helical" evidence="6">
    <location>
        <begin position="175"/>
        <end position="197"/>
    </location>
</feature>
<feature type="domain" description="Oxidoreductase molybdopterin-binding" evidence="7">
    <location>
        <begin position="314"/>
        <end position="456"/>
    </location>
</feature>
<evidence type="ECO:0000256" key="4">
    <source>
        <dbReference type="ARBA" id="ARBA00022989"/>
    </source>
</evidence>
<evidence type="ECO:0000256" key="5">
    <source>
        <dbReference type="ARBA" id="ARBA00023136"/>
    </source>
</evidence>
<evidence type="ECO:0000256" key="1">
    <source>
        <dbReference type="ARBA" id="ARBA00004651"/>
    </source>
</evidence>
<dbReference type="GO" id="GO:0005886">
    <property type="term" value="C:plasma membrane"/>
    <property type="evidence" value="ECO:0007669"/>
    <property type="project" value="UniProtKB-SubCell"/>
</dbReference>
<dbReference type="InterPro" id="IPR036374">
    <property type="entry name" value="OxRdtase_Mopterin-bd_sf"/>
</dbReference>
<dbReference type="SUPFAM" id="SSF56524">
    <property type="entry name" value="Oxidoreductase molybdopterin-binding domain"/>
    <property type="match status" value="1"/>
</dbReference>
<dbReference type="Gene3D" id="1.20.950.20">
    <property type="entry name" value="Transmembrane di-heme cytochromes, Chain C"/>
    <property type="match status" value="1"/>
</dbReference>